<evidence type="ECO:0000313" key="3">
    <source>
        <dbReference type="EMBL" id="AAV48245.1"/>
    </source>
</evidence>
<organism evidence="3 5">
    <name type="scientific">Haloarcula marismortui (strain ATCC 43049 / DSM 3752 / JCM 8966 / VKM B-1809)</name>
    <name type="common">Halobacterium marismortui</name>
    <dbReference type="NCBI Taxonomy" id="272569"/>
    <lineage>
        <taxon>Archaea</taxon>
        <taxon>Methanobacteriati</taxon>
        <taxon>Methanobacteriota</taxon>
        <taxon>Stenosarchaea group</taxon>
        <taxon>Halobacteria</taxon>
        <taxon>Halobacteriales</taxon>
        <taxon>Haloarculaceae</taxon>
        <taxon>Haloarcula</taxon>
    </lineage>
</organism>
<evidence type="ECO:0000313" key="6">
    <source>
        <dbReference type="Proteomes" id="UP000298722"/>
    </source>
</evidence>
<evidence type="ECO:0000259" key="2">
    <source>
        <dbReference type="Pfam" id="PF09851"/>
    </source>
</evidence>
<reference evidence="3 5" key="1">
    <citation type="journal article" date="2004" name="Genome Res.">
        <title>Genome sequence of Haloarcula marismortui: a halophilic archaeon from the Dead Sea.</title>
        <authorList>
            <person name="Baliga N.S."/>
            <person name="Bonneau R."/>
            <person name="Facciotti M.T."/>
            <person name="Pan M."/>
            <person name="Glusman G."/>
            <person name="Deutsch E.W."/>
            <person name="Shannon P."/>
            <person name="Chiu Y."/>
            <person name="Weng R.S."/>
            <person name="Gan R.R."/>
            <person name="Hung P."/>
            <person name="Date S.V."/>
            <person name="Marcotte E."/>
            <person name="Hood L."/>
            <person name="Ng W.V."/>
        </authorList>
    </citation>
    <scope>NUCLEOTIDE SEQUENCE [LARGE SCALE GENOMIC DNA]</scope>
    <source>
        <strain evidence="3">ATCC 43049</strain>
        <strain evidence="5">ATCC 43049 / DSM 3752 / JCM 8966 / VKM B-1809</strain>
    </source>
</reference>
<gene>
    <name evidence="3" type="ordered locus">rrnB0031</name>
    <name evidence="4" type="ORF">E6P14_02580</name>
</gene>
<dbReference type="eggNOG" id="arCOG03911">
    <property type="taxonomic scope" value="Archaea"/>
</dbReference>
<dbReference type="PATRIC" id="fig|272569.17.peg.4078"/>
<protein>
    <recommendedName>
        <fullName evidence="2">SHOCT domain-containing protein</fullName>
    </recommendedName>
</protein>
<feature type="domain" description="SHOCT" evidence="2">
    <location>
        <begin position="73"/>
        <end position="99"/>
    </location>
</feature>
<accession>Q5UWV8</accession>
<dbReference type="Pfam" id="PF09851">
    <property type="entry name" value="SHOCT"/>
    <property type="match status" value="1"/>
</dbReference>
<keyword evidence="1" id="KW-0812">Transmembrane</keyword>
<evidence type="ECO:0000313" key="4">
    <source>
        <dbReference type="EMBL" id="QCP89789.1"/>
    </source>
</evidence>
<keyword evidence="4" id="KW-0614">Plasmid</keyword>
<evidence type="ECO:0000313" key="5">
    <source>
        <dbReference type="Proteomes" id="UP000001169"/>
    </source>
</evidence>
<dbReference type="EMBL" id="AY596298">
    <property type="protein sequence ID" value="AAV48245.1"/>
    <property type="molecule type" value="Genomic_DNA"/>
</dbReference>
<geneLocation type="plasmid" evidence="6">
    <name>phma288</name>
</geneLocation>
<evidence type="ECO:0000256" key="1">
    <source>
        <dbReference type="SAM" id="Phobius"/>
    </source>
</evidence>
<geneLocation type="plasmid" evidence="4">
    <name>pHMA288</name>
</geneLocation>
<dbReference type="KEGG" id="hma:rrnB0031"/>
<keyword evidence="5" id="KW-1185">Reference proteome</keyword>
<dbReference type="EnsemblBacteria" id="AAV48245">
    <property type="protein sequence ID" value="AAV48245"/>
    <property type="gene ID" value="rrnB0031"/>
</dbReference>
<dbReference type="Proteomes" id="UP000298722">
    <property type="component" value="Plasmid pHMA288"/>
</dbReference>
<dbReference type="PaxDb" id="272569-rrnB0031"/>
<feature type="transmembrane region" description="Helical" evidence="1">
    <location>
        <begin position="39"/>
        <end position="61"/>
    </location>
</feature>
<proteinExistence type="predicted"/>
<reference evidence="4 6" key="2">
    <citation type="submission" date="2019-04" db="EMBL/GenBank/DDBJ databases">
        <title>Methylomes of two halophilic Archaea, Haloarcula marismortui and Haloferax mediterranei.</title>
        <authorList>
            <person name="DasSarma S."/>
            <person name="DasSarma P."/>
            <person name="DasSarma S."/>
            <person name="Fomenkov A."/>
            <person name="Vincze T."/>
            <person name="Anton B.P."/>
            <person name="Roberts R.J."/>
        </authorList>
    </citation>
    <scope>NUCLEOTIDE SEQUENCE [LARGE SCALE GENOMIC DNA]</scope>
    <source>
        <strain evidence="4 6">ATCC 43049</strain>
        <plasmid evidence="6">phma288</plasmid>
        <plasmid evidence="4">pHMA288</plasmid>
    </source>
</reference>
<dbReference type="AlphaFoldDB" id="Q5UWV8"/>
<sequence>MPWNSQYGFLRIINPSSTMRFVEANMNARKFTTGVGGGFLWMTLWTVVLISIPLGLGYLFLTQRDSGGGTTDDALTVLRRRYASGEIDEEEFDARRRKLQRGE</sequence>
<keyword evidence="1" id="KW-0472">Membrane</keyword>
<dbReference type="HOGENOM" id="CLU_2257267_0_0_2"/>
<dbReference type="EMBL" id="CP039136">
    <property type="protein sequence ID" value="QCP89789.1"/>
    <property type="molecule type" value="Genomic_DNA"/>
</dbReference>
<dbReference type="InterPro" id="IPR018649">
    <property type="entry name" value="SHOCT"/>
</dbReference>
<name>Q5UWV8_HALMA</name>
<dbReference type="Proteomes" id="UP000001169">
    <property type="component" value="Chromosome II"/>
</dbReference>
<keyword evidence="1" id="KW-1133">Transmembrane helix</keyword>